<feature type="compositionally biased region" description="Basic and acidic residues" evidence="7">
    <location>
        <begin position="114"/>
        <end position="126"/>
    </location>
</feature>
<dbReference type="VEuPathDB" id="CryptoDB:Vbra_12007"/>
<feature type="compositionally biased region" description="Gly residues" evidence="7">
    <location>
        <begin position="128"/>
        <end position="141"/>
    </location>
</feature>
<evidence type="ECO:0000256" key="6">
    <source>
        <dbReference type="ARBA" id="ARBA00023273"/>
    </source>
</evidence>
<keyword evidence="6" id="KW-0966">Cell projection</keyword>
<dbReference type="GO" id="GO:0031514">
    <property type="term" value="C:motile cilium"/>
    <property type="evidence" value="ECO:0007669"/>
    <property type="project" value="TreeGrafter"/>
</dbReference>
<feature type="compositionally biased region" description="Acidic residues" evidence="7">
    <location>
        <begin position="10"/>
        <end position="20"/>
    </location>
</feature>
<feature type="region of interest" description="Disordered" evidence="7">
    <location>
        <begin position="1"/>
        <end position="179"/>
    </location>
</feature>
<evidence type="ECO:0000256" key="1">
    <source>
        <dbReference type="ARBA" id="ARBA00004120"/>
    </source>
</evidence>
<evidence type="ECO:0000256" key="7">
    <source>
        <dbReference type="SAM" id="MobiDB-lite"/>
    </source>
</evidence>
<keyword evidence="3" id="KW-0963">Cytoplasm</keyword>
<name>A0A0G4EGU5_VITBC</name>
<feature type="compositionally biased region" description="Low complexity" evidence="7">
    <location>
        <begin position="409"/>
        <end position="421"/>
    </location>
</feature>
<evidence type="ECO:0000256" key="3">
    <source>
        <dbReference type="ARBA" id="ARBA00022490"/>
    </source>
</evidence>
<dbReference type="GO" id="GO:0060271">
    <property type="term" value="P:cilium assembly"/>
    <property type="evidence" value="ECO:0007669"/>
    <property type="project" value="TreeGrafter"/>
</dbReference>
<dbReference type="GO" id="GO:0042073">
    <property type="term" value="P:intraciliary transport"/>
    <property type="evidence" value="ECO:0007669"/>
    <property type="project" value="InterPro"/>
</dbReference>
<dbReference type="Proteomes" id="UP000041254">
    <property type="component" value="Unassembled WGS sequence"/>
</dbReference>
<dbReference type="STRING" id="1169540.A0A0G4EGU5"/>
<evidence type="ECO:0000256" key="4">
    <source>
        <dbReference type="ARBA" id="ARBA00023069"/>
    </source>
</evidence>
<reference evidence="8 9" key="1">
    <citation type="submission" date="2014-11" db="EMBL/GenBank/DDBJ databases">
        <authorList>
            <person name="Zhu J."/>
            <person name="Qi W."/>
            <person name="Song R."/>
        </authorList>
    </citation>
    <scope>NUCLEOTIDE SEQUENCE [LARGE SCALE GENOMIC DNA]</scope>
</reference>
<dbReference type="PANTHER" id="PTHR13376:SF0">
    <property type="entry name" value="INTRAFLAGELLAR TRANSPORT PROTEIN 46 HOMOLOG"/>
    <property type="match status" value="1"/>
</dbReference>
<feature type="compositionally biased region" description="Acidic residues" evidence="7">
    <location>
        <begin position="150"/>
        <end position="166"/>
    </location>
</feature>
<dbReference type="OrthoDB" id="2119217at2759"/>
<dbReference type="InParanoid" id="A0A0G4EGU5"/>
<evidence type="ECO:0000313" key="9">
    <source>
        <dbReference type="Proteomes" id="UP000041254"/>
    </source>
</evidence>
<evidence type="ECO:0000256" key="2">
    <source>
        <dbReference type="ARBA" id="ARBA00007700"/>
    </source>
</evidence>
<dbReference type="PANTHER" id="PTHR13376">
    <property type="entry name" value="INTRAFLAGELLAR TRANSPORT PROTEIN 46 HOMOLOG"/>
    <property type="match status" value="1"/>
</dbReference>
<keyword evidence="9" id="KW-1185">Reference proteome</keyword>
<comment type="subcellular location">
    <subcellularLocation>
        <location evidence="1">Cytoplasm</location>
        <location evidence="1">Cytoskeleton</location>
        <location evidence="1">Cilium basal body</location>
    </subcellularLocation>
</comment>
<evidence type="ECO:0008006" key="10">
    <source>
        <dbReference type="Google" id="ProtNLM"/>
    </source>
</evidence>
<dbReference type="GO" id="GO:0005815">
    <property type="term" value="C:microtubule organizing center"/>
    <property type="evidence" value="ECO:0007669"/>
    <property type="project" value="TreeGrafter"/>
</dbReference>
<comment type="similarity">
    <text evidence="2">Belongs to the IFT46 family.</text>
</comment>
<dbReference type="Pfam" id="PF12317">
    <property type="entry name" value="IFT46_B_C"/>
    <property type="match status" value="1"/>
</dbReference>
<keyword evidence="5" id="KW-0206">Cytoskeleton</keyword>
<proteinExistence type="inferred from homology"/>
<feature type="compositionally biased region" description="Acidic residues" evidence="7">
    <location>
        <begin position="33"/>
        <end position="43"/>
    </location>
</feature>
<feature type="compositionally biased region" description="Basic and acidic residues" evidence="7">
    <location>
        <begin position="51"/>
        <end position="70"/>
    </location>
</feature>
<organism evidence="8 9">
    <name type="scientific">Vitrella brassicaformis (strain CCMP3155)</name>
    <dbReference type="NCBI Taxonomy" id="1169540"/>
    <lineage>
        <taxon>Eukaryota</taxon>
        <taxon>Sar</taxon>
        <taxon>Alveolata</taxon>
        <taxon>Colpodellida</taxon>
        <taxon>Vitrellaceae</taxon>
        <taxon>Vitrella</taxon>
    </lineage>
</organism>
<protein>
    <recommendedName>
        <fullName evidence="10">Intraflagellar transport protein 46 homolog</fullName>
    </recommendedName>
</protein>
<dbReference type="AlphaFoldDB" id="A0A0G4EGU5"/>
<dbReference type="EMBL" id="CDMY01000235">
    <property type="protein sequence ID" value="CEL95684.1"/>
    <property type="molecule type" value="Genomic_DNA"/>
</dbReference>
<evidence type="ECO:0000313" key="8">
    <source>
        <dbReference type="EMBL" id="CEL95684.1"/>
    </source>
</evidence>
<feature type="region of interest" description="Disordered" evidence="7">
    <location>
        <begin position="398"/>
        <end position="430"/>
    </location>
</feature>
<sequence length="430" mass="47873">MSSSRPGEGEWTDEEEEEDTLQGALRQRRGDQDNDFEMGDEEGSEGRGVGRRREAGGVVSESRHRDKPYDEAIEVEDQSDSGLSTPRSGAVSAGQERPPTQPASRNPAMPPSKTDSESTGKKDHDSGGLFGPGGERGGVRPGGLAKRETDEDEESEEETSEEDEEAPPIQGGYNPSDYANLDVSSEVKELFNYIRRYKPHSIELETKLKPFIPDFIPAVGEVDAFIKIPRPDGKDDGLGLVKLDEPALNQSDPPVLELKLRSISKQTNLQPMEIRSIESAEKNPKEIANWIARISDLHRTRPPPTVQYTRRMPDIERLMQEWPTDFEDFLKSPSPDGTSSVLEYLNLADLDMPMQDYVRLLCGILDIPCYTNLVESLHVLLTLYMEFRDNPHFKPQDVLGDNLPGMRGPSPASASHTHSSPFQSHTQGFM</sequence>
<dbReference type="GO" id="GO:0030992">
    <property type="term" value="C:intraciliary transport particle B"/>
    <property type="evidence" value="ECO:0007669"/>
    <property type="project" value="TreeGrafter"/>
</dbReference>
<gene>
    <name evidence="8" type="ORF">Vbra_12007</name>
</gene>
<dbReference type="InterPro" id="IPR022088">
    <property type="entry name" value="Intraflagellar_transp_cmplxB"/>
</dbReference>
<evidence type="ECO:0000256" key="5">
    <source>
        <dbReference type="ARBA" id="ARBA00023212"/>
    </source>
</evidence>
<keyword evidence="4" id="KW-0969">Cilium</keyword>
<accession>A0A0G4EGU5</accession>